<feature type="region of interest" description="Disordered" evidence="1">
    <location>
        <begin position="1"/>
        <end position="45"/>
    </location>
</feature>
<feature type="compositionally biased region" description="Low complexity" evidence="1">
    <location>
        <begin position="23"/>
        <end position="39"/>
    </location>
</feature>
<evidence type="ECO:0000313" key="3">
    <source>
        <dbReference type="EMBL" id="CEH14307.1"/>
    </source>
</evidence>
<dbReference type="EMBL" id="CCYA01000240">
    <property type="protein sequence ID" value="CEH14307.1"/>
    <property type="molecule type" value="Genomic_DNA"/>
</dbReference>
<sequence>MSLQGAMSKEQSSLSCRSKEFGTNSSSSTSAASSSNISSRPTEDVEAPFRPQYISYLSAGAFGLGMGVALVLTLRRGRRLEAQEAATALAAGMTSPLNHSAGRTIHSTASASLRNDVKGKAKQVDVLDARDSTNAPNRSSSNDLPEGKGALALFSAFNKAAFIPSARKTLIGTSPAKDASVPSSVFDAPAGAPPPSALTRRKSPTNRSPAGSGVASRSVVLDAQPIPPKAQQQQARDDGASPVLLAIKAFASATALVGAAAWLTVELGRRALGVKNMDDLVVVLSRIFPKGNAAVLAGMGETARESLSGSGPAEIYKAGDIFVEDLPQESLGEHAVLEPLPVSEALRRLDAAAKEGKGEEFWSLLSHQLGAERVREVQERRERRARAG</sequence>
<proteinExistence type="predicted"/>
<name>A0A0P1BFJ0_9BASI</name>
<feature type="region of interest" description="Disordered" evidence="1">
    <location>
        <begin position="181"/>
        <end position="217"/>
    </location>
</feature>
<organism evidence="3 4">
    <name type="scientific">Ceraceosorus bombacis</name>
    <dbReference type="NCBI Taxonomy" id="401625"/>
    <lineage>
        <taxon>Eukaryota</taxon>
        <taxon>Fungi</taxon>
        <taxon>Dikarya</taxon>
        <taxon>Basidiomycota</taxon>
        <taxon>Ustilaginomycotina</taxon>
        <taxon>Exobasidiomycetes</taxon>
        <taxon>Ceraceosorales</taxon>
        <taxon>Ceraceosoraceae</taxon>
        <taxon>Ceraceosorus</taxon>
    </lineage>
</organism>
<keyword evidence="2" id="KW-1133">Transmembrane helix</keyword>
<reference evidence="3 4" key="1">
    <citation type="submission" date="2014-09" db="EMBL/GenBank/DDBJ databases">
        <authorList>
            <person name="Magalhaes I.L.F."/>
            <person name="Oliveira U."/>
            <person name="Santos F.R."/>
            <person name="Vidigal T.H.D.A."/>
            <person name="Brescovit A.D."/>
            <person name="Santos A.J."/>
        </authorList>
    </citation>
    <scope>NUCLEOTIDE SEQUENCE [LARGE SCALE GENOMIC DNA]</scope>
</reference>
<feature type="transmembrane region" description="Helical" evidence="2">
    <location>
        <begin position="53"/>
        <end position="74"/>
    </location>
</feature>
<evidence type="ECO:0000256" key="1">
    <source>
        <dbReference type="SAM" id="MobiDB-lite"/>
    </source>
</evidence>
<keyword evidence="4" id="KW-1185">Reference proteome</keyword>
<feature type="compositionally biased region" description="Basic and acidic residues" evidence="1">
    <location>
        <begin position="115"/>
        <end position="131"/>
    </location>
</feature>
<feature type="compositionally biased region" description="Polar residues" evidence="1">
    <location>
        <begin position="1"/>
        <end position="16"/>
    </location>
</feature>
<evidence type="ECO:0008006" key="5">
    <source>
        <dbReference type="Google" id="ProtNLM"/>
    </source>
</evidence>
<evidence type="ECO:0000313" key="4">
    <source>
        <dbReference type="Proteomes" id="UP000054845"/>
    </source>
</evidence>
<dbReference type="OrthoDB" id="5346979at2759"/>
<keyword evidence="2" id="KW-0812">Transmembrane</keyword>
<evidence type="ECO:0000256" key="2">
    <source>
        <dbReference type="SAM" id="Phobius"/>
    </source>
</evidence>
<dbReference type="AlphaFoldDB" id="A0A0P1BFJ0"/>
<feature type="compositionally biased region" description="Polar residues" evidence="1">
    <location>
        <begin position="132"/>
        <end position="143"/>
    </location>
</feature>
<accession>A0A0P1BFJ0</accession>
<feature type="region of interest" description="Disordered" evidence="1">
    <location>
        <begin position="108"/>
        <end position="146"/>
    </location>
</feature>
<dbReference type="Proteomes" id="UP000054845">
    <property type="component" value="Unassembled WGS sequence"/>
</dbReference>
<keyword evidence="2" id="KW-0472">Membrane</keyword>
<protein>
    <recommendedName>
        <fullName evidence="5">Transmembrane protein</fullName>
    </recommendedName>
</protein>